<organism evidence="1 2">
    <name type="scientific">Caerostris extrusa</name>
    <name type="common">Bark spider</name>
    <name type="synonym">Caerostris bankana</name>
    <dbReference type="NCBI Taxonomy" id="172846"/>
    <lineage>
        <taxon>Eukaryota</taxon>
        <taxon>Metazoa</taxon>
        <taxon>Ecdysozoa</taxon>
        <taxon>Arthropoda</taxon>
        <taxon>Chelicerata</taxon>
        <taxon>Arachnida</taxon>
        <taxon>Araneae</taxon>
        <taxon>Araneomorphae</taxon>
        <taxon>Entelegynae</taxon>
        <taxon>Araneoidea</taxon>
        <taxon>Araneidae</taxon>
        <taxon>Caerostris</taxon>
    </lineage>
</organism>
<dbReference type="EMBL" id="BPLR01013567">
    <property type="protein sequence ID" value="GIY62040.1"/>
    <property type="molecule type" value="Genomic_DNA"/>
</dbReference>
<gene>
    <name evidence="1" type="ORF">CEXT_776401</name>
</gene>
<evidence type="ECO:0000313" key="1">
    <source>
        <dbReference type="EMBL" id="GIY62040.1"/>
    </source>
</evidence>
<dbReference type="Proteomes" id="UP001054945">
    <property type="component" value="Unassembled WGS sequence"/>
</dbReference>
<keyword evidence="2" id="KW-1185">Reference proteome</keyword>
<evidence type="ECO:0000313" key="2">
    <source>
        <dbReference type="Proteomes" id="UP001054945"/>
    </source>
</evidence>
<sequence length="99" mass="11402">MAVSQQIIDRKCYIRRIIISSFIYFLIWKECASLSDESFDTFVAKTIMEDPWLDVNISEDNTVTQAASTKSYAIQSPTLKYPSEEIEVADGELWPNEKK</sequence>
<accession>A0AAV4UXH8</accession>
<proteinExistence type="predicted"/>
<protein>
    <submittedName>
        <fullName evidence="1">Uncharacterized protein</fullName>
    </submittedName>
</protein>
<name>A0AAV4UXH8_CAEEX</name>
<reference evidence="1 2" key="1">
    <citation type="submission" date="2021-06" db="EMBL/GenBank/DDBJ databases">
        <title>Caerostris extrusa draft genome.</title>
        <authorList>
            <person name="Kono N."/>
            <person name="Arakawa K."/>
        </authorList>
    </citation>
    <scope>NUCLEOTIDE SEQUENCE [LARGE SCALE GENOMIC DNA]</scope>
</reference>
<comment type="caution">
    <text evidence="1">The sequence shown here is derived from an EMBL/GenBank/DDBJ whole genome shotgun (WGS) entry which is preliminary data.</text>
</comment>
<dbReference type="AlphaFoldDB" id="A0AAV4UXH8"/>